<dbReference type="Proteomes" id="UP000494106">
    <property type="component" value="Unassembled WGS sequence"/>
</dbReference>
<protein>
    <submittedName>
        <fullName evidence="2">Uncharacterized protein</fullName>
    </submittedName>
</protein>
<dbReference type="EMBL" id="CADEBC010000483">
    <property type="protein sequence ID" value="CAB3234772.1"/>
    <property type="molecule type" value="Genomic_DNA"/>
</dbReference>
<gene>
    <name evidence="3" type="ORF">APLA_LOCUS13911</name>
    <name evidence="2" type="ORF">APLA_LOCUS5791</name>
</gene>
<accession>A0A8S0ZNW2</accession>
<evidence type="ECO:0000313" key="4">
    <source>
        <dbReference type="Proteomes" id="UP000494106"/>
    </source>
</evidence>
<organism evidence="2 4">
    <name type="scientific">Arctia plantaginis</name>
    <name type="common">Wood tiger moth</name>
    <name type="synonym">Phalaena plantaginis</name>
    <dbReference type="NCBI Taxonomy" id="874455"/>
    <lineage>
        <taxon>Eukaryota</taxon>
        <taxon>Metazoa</taxon>
        <taxon>Ecdysozoa</taxon>
        <taxon>Arthropoda</taxon>
        <taxon>Hexapoda</taxon>
        <taxon>Insecta</taxon>
        <taxon>Pterygota</taxon>
        <taxon>Neoptera</taxon>
        <taxon>Endopterygota</taxon>
        <taxon>Lepidoptera</taxon>
        <taxon>Glossata</taxon>
        <taxon>Ditrysia</taxon>
        <taxon>Noctuoidea</taxon>
        <taxon>Erebidae</taxon>
        <taxon>Arctiinae</taxon>
        <taxon>Arctia</taxon>
    </lineage>
</organism>
<dbReference type="OrthoDB" id="7028478at2759"/>
<proteinExistence type="predicted"/>
<comment type="caution">
    <text evidence="2">The sequence shown here is derived from an EMBL/GenBank/DDBJ whole genome shotgun (WGS) entry which is preliminary data.</text>
</comment>
<dbReference type="EMBL" id="CADEBD010000364">
    <property type="protein sequence ID" value="CAB3252075.1"/>
    <property type="molecule type" value="Genomic_DNA"/>
</dbReference>
<evidence type="ECO:0000313" key="5">
    <source>
        <dbReference type="Proteomes" id="UP000494256"/>
    </source>
</evidence>
<evidence type="ECO:0000313" key="3">
    <source>
        <dbReference type="EMBL" id="CAB3252075.1"/>
    </source>
</evidence>
<sequence length="90" mass="9321">MSAGVSAVPGYIRGRRRRSGAGRVTVTSLAIAACPPEAAGGARSRRHRRGAKPGTRVATRGALERRCAAWAAIDGGCALARPTAPEARRE</sequence>
<name>A0A8S0ZNW2_ARCPL</name>
<keyword evidence="4" id="KW-1185">Reference proteome</keyword>
<dbReference type="Proteomes" id="UP000494256">
    <property type="component" value="Unassembled WGS sequence"/>
</dbReference>
<feature type="region of interest" description="Disordered" evidence="1">
    <location>
        <begin position="37"/>
        <end position="57"/>
    </location>
</feature>
<dbReference type="AlphaFoldDB" id="A0A8S0ZNW2"/>
<evidence type="ECO:0000313" key="2">
    <source>
        <dbReference type="EMBL" id="CAB3234772.1"/>
    </source>
</evidence>
<reference evidence="4 5" key="1">
    <citation type="submission" date="2020-04" db="EMBL/GenBank/DDBJ databases">
        <authorList>
            <person name="Wallbank WR R."/>
            <person name="Pardo Diaz C."/>
            <person name="Kozak K."/>
            <person name="Martin S."/>
            <person name="Jiggins C."/>
            <person name="Moest M."/>
            <person name="Warren A I."/>
            <person name="Byers J.R.P. K."/>
            <person name="Montejo-Kovacevich G."/>
            <person name="Yen C E."/>
        </authorList>
    </citation>
    <scope>NUCLEOTIDE SEQUENCE [LARGE SCALE GENOMIC DNA]</scope>
</reference>
<feature type="region of interest" description="Disordered" evidence="1">
    <location>
        <begin position="1"/>
        <end position="21"/>
    </location>
</feature>
<evidence type="ECO:0000256" key="1">
    <source>
        <dbReference type="SAM" id="MobiDB-lite"/>
    </source>
</evidence>